<evidence type="ECO:0000256" key="1">
    <source>
        <dbReference type="ARBA" id="ARBA00004340"/>
    </source>
</evidence>
<accession>A0A225VJJ5</accession>
<proteinExistence type="predicted"/>
<comment type="subcellular location">
    <subcellularLocation>
        <location evidence="1">Host cell</location>
    </subcellularLocation>
    <subcellularLocation>
        <location evidence="2">Secreted</location>
    </subcellularLocation>
</comment>
<sequence length="163" mass="18497">MCLLSRELMGFADIDDVKNGLLLFKPLKHAFIYDKDSNEFRLKVFDHSLRPNRLFQNLNDNECKILLKDQTLPKYWKKDDPDDPPCGLATETESSSLITASTKKDGEALLFDGCGFPARIDENETVGGLKDAIQRKKPNRIKCDPVELQLFLAKKTTHGWIGV</sequence>
<keyword evidence="6" id="KW-1185">Reference proteome</keyword>
<evidence type="ECO:0000259" key="4">
    <source>
        <dbReference type="Pfam" id="PF20147"/>
    </source>
</evidence>
<evidence type="ECO:0000313" key="6">
    <source>
        <dbReference type="Proteomes" id="UP000198211"/>
    </source>
</evidence>
<dbReference type="GO" id="GO:0005576">
    <property type="term" value="C:extracellular region"/>
    <property type="evidence" value="ECO:0007669"/>
    <property type="project" value="UniProtKB-SubCell"/>
</dbReference>
<protein>
    <submittedName>
        <fullName evidence="5">Crinkler (CRN)</fullName>
    </submittedName>
</protein>
<evidence type="ECO:0000256" key="2">
    <source>
        <dbReference type="ARBA" id="ARBA00004613"/>
    </source>
</evidence>
<evidence type="ECO:0000256" key="3">
    <source>
        <dbReference type="ARBA" id="ARBA00022525"/>
    </source>
</evidence>
<reference evidence="6" key="1">
    <citation type="submission" date="2017-03" db="EMBL/GenBank/DDBJ databases">
        <title>Phytopthora megakarya and P. palmivora, two closely related causual agents of cacao black pod achieved similar genome size and gene model numbers by different mechanisms.</title>
        <authorList>
            <person name="Ali S."/>
            <person name="Shao J."/>
            <person name="Larry D.J."/>
            <person name="Kronmiller B."/>
            <person name="Shen D."/>
            <person name="Strem M.D."/>
            <person name="Melnick R.L."/>
            <person name="Guiltinan M.J."/>
            <person name="Tyler B.M."/>
            <person name="Meinhardt L.W."/>
            <person name="Bailey B.A."/>
        </authorList>
    </citation>
    <scope>NUCLEOTIDE SEQUENCE [LARGE SCALE GENOMIC DNA]</scope>
    <source>
        <strain evidence="6">zdho120</strain>
    </source>
</reference>
<evidence type="ECO:0000313" key="5">
    <source>
        <dbReference type="EMBL" id="OWZ05741.1"/>
    </source>
</evidence>
<feature type="non-terminal residue" evidence="5">
    <location>
        <position position="163"/>
    </location>
</feature>
<comment type="caution">
    <text evidence="5">The sequence shown here is derived from an EMBL/GenBank/DDBJ whole genome shotgun (WGS) entry which is preliminary data.</text>
</comment>
<organism evidence="5 6">
    <name type="scientific">Phytophthora megakarya</name>
    <dbReference type="NCBI Taxonomy" id="4795"/>
    <lineage>
        <taxon>Eukaryota</taxon>
        <taxon>Sar</taxon>
        <taxon>Stramenopiles</taxon>
        <taxon>Oomycota</taxon>
        <taxon>Peronosporomycetes</taxon>
        <taxon>Peronosporales</taxon>
        <taxon>Peronosporaceae</taxon>
        <taxon>Phytophthora</taxon>
    </lineage>
</organism>
<dbReference type="OrthoDB" id="151325at2759"/>
<dbReference type="AlphaFoldDB" id="A0A225VJJ5"/>
<dbReference type="Pfam" id="PF20147">
    <property type="entry name" value="Crinkler"/>
    <property type="match status" value="1"/>
</dbReference>
<feature type="domain" description="Crinkler effector protein N-terminal" evidence="4">
    <location>
        <begin position="116"/>
        <end position="154"/>
    </location>
</feature>
<keyword evidence="3" id="KW-0964">Secreted</keyword>
<name>A0A225VJJ5_9STRA</name>
<dbReference type="Proteomes" id="UP000198211">
    <property type="component" value="Unassembled WGS sequence"/>
</dbReference>
<dbReference type="GO" id="GO:0043657">
    <property type="term" value="C:host cell"/>
    <property type="evidence" value="ECO:0007669"/>
    <property type="project" value="UniProtKB-SubCell"/>
</dbReference>
<dbReference type="EMBL" id="NBNE01004273">
    <property type="protein sequence ID" value="OWZ05741.1"/>
    <property type="molecule type" value="Genomic_DNA"/>
</dbReference>
<gene>
    <name evidence="5" type="ORF">PHMEG_00022106</name>
</gene>
<dbReference type="InterPro" id="IPR045379">
    <property type="entry name" value="Crinkler_N"/>
</dbReference>